<organism evidence="1 2">
    <name type="scientific">Opisthorchis viverrini</name>
    <name type="common">Southeast Asian liver fluke</name>
    <dbReference type="NCBI Taxonomy" id="6198"/>
    <lineage>
        <taxon>Eukaryota</taxon>
        <taxon>Metazoa</taxon>
        <taxon>Spiralia</taxon>
        <taxon>Lophotrochozoa</taxon>
        <taxon>Platyhelminthes</taxon>
        <taxon>Trematoda</taxon>
        <taxon>Digenea</taxon>
        <taxon>Opisthorchiida</taxon>
        <taxon>Opisthorchiata</taxon>
        <taxon>Opisthorchiidae</taxon>
        <taxon>Opisthorchis</taxon>
    </lineage>
</organism>
<evidence type="ECO:0000313" key="1">
    <source>
        <dbReference type="EMBL" id="KER29404.1"/>
    </source>
</evidence>
<proteinExistence type="predicted"/>
<gene>
    <name evidence="1" type="ORF">T265_03973</name>
</gene>
<accession>A0A075AH65</accession>
<name>A0A075AH65_OPIVI</name>
<dbReference type="RefSeq" id="XP_009166844.1">
    <property type="nucleotide sequence ID" value="XM_009168580.1"/>
</dbReference>
<dbReference type="CTD" id="20318159"/>
<evidence type="ECO:0000313" key="2">
    <source>
        <dbReference type="Proteomes" id="UP000054324"/>
    </source>
</evidence>
<dbReference type="KEGG" id="ovi:T265_03973"/>
<dbReference type="EMBL" id="KL596679">
    <property type="protein sequence ID" value="KER29404.1"/>
    <property type="molecule type" value="Genomic_DNA"/>
</dbReference>
<keyword evidence="2" id="KW-1185">Reference proteome</keyword>
<reference evidence="1 2" key="1">
    <citation type="submission" date="2013-11" db="EMBL/GenBank/DDBJ databases">
        <title>Opisthorchis viverrini - life in the bile duct.</title>
        <authorList>
            <person name="Young N.D."/>
            <person name="Nagarajan N."/>
            <person name="Lin S.J."/>
            <person name="Korhonen P.K."/>
            <person name="Jex A.R."/>
            <person name="Hall R.S."/>
            <person name="Safavi-Hemami H."/>
            <person name="Kaewkong W."/>
            <person name="Bertrand D."/>
            <person name="Gao S."/>
            <person name="Seet Q."/>
            <person name="Wongkham S."/>
            <person name="Teh B.T."/>
            <person name="Wongkham C."/>
            <person name="Intapan P.M."/>
            <person name="Maleewong W."/>
            <person name="Yang X."/>
            <person name="Hu M."/>
            <person name="Wang Z."/>
            <person name="Hofmann A."/>
            <person name="Sternberg P.W."/>
            <person name="Tan P."/>
            <person name="Wang J."/>
            <person name="Gasser R.B."/>
        </authorList>
    </citation>
    <scope>NUCLEOTIDE SEQUENCE [LARGE SCALE GENOMIC DNA]</scope>
</reference>
<protein>
    <submittedName>
        <fullName evidence="1">Uncharacterized protein</fullName>
    </submittedName>
</protein>
<dbReference type="GeneID" id="20318159"/>
<dbReference type="AlphaFoldDB" id="A0A075AH65"/>
<dbReference type="Proteomes" id="UP000054324">
    <property type="component" value="Unassembled WGS sequence"/>
</dbReference>
<sequence length="92" mass="10061">MTFVTSCGPGVSLKFRATPANTHRVHIPVVAKCTGLSCDRKRYRAKVRTNHATNVSIMSAADFTCTKMNSRARLCIATMRADALLTELSQTT</sequence>